<dbReference type="Pfam" id="PF00353">
    <property type="entry name" value="HemolysinCabind"/>
    <property type="match status" value="1"/>
</dbReference>
<sequence length="530" mass="55516">MPLSASVRPGQNFDLRDWKLQLPVDSAGGFAGRYTEIKDLSSYVSDWFRTGSDGAMVLQAPVEGVTTGGARYARSELRELVGGQNAAWTLDQGGSMAVAMQVDYVPQTFDGAPAKVVVGQIHGGDHQLVRMYWENGTVYWVNGRNEVQARDAHHEFKDAQGRTPQVSLDETFTYSFAVKGHALTLTLQADGTTYTSSITIGGGWDDNRFYFKAGLYLGTNEETSRGEGQVSIYGIDVRHDGAAVVDRPDTTPVEPPNEPGTPTAPVNGGTGTLPPPPPPPAPPPTSGSGVVTDGGSGRVLQGTSGNDVFVVSHKSTTVRDLGGQDIAQSTSDWVMSEGVETLALQGSSNINGVGSNGNDVIIGNAGANFLKGNTGDDALSGNGGDDRLFGSAGNDLMQGGDGADLLDGSAGNDRLEGGAGNDILFGSSQQDSLTGAEGADTFVFTALSHSRVNAADVITDFTSGADRIDLQALDADTTRDGDQAFTWGGSGIGHLVLQNRHLVADLNGDGRMDFDLDLRSARIQESDILL</sequence>
<dbReference type="InterPro" id="IPR050557">
    <property type="entry name" value="RTX_toxin/Mannuronan_C5-epim"/>
</dbReference>
<evidence type="ECO:0000256" key="3">
    <source>
        <dbReference type="ARBA" id="ARBA00022525"/>
    </source>
</evidence>
<evidence type="ECO:0000259" key="7">
    <source>
        <dbReference type="Pfam" id="PF08787"/>
    </source>
</evidence>
<dbReference type="AlphaFoldDB" id="A0A5C4N286"/>
<evidence type="ECO:0008006" key="10">
    <source>
        <dbReference type="Google" id="ProtNLM"/>
    </source>
</evidence>
<dbReference type="PROSITE" id="PS00330">
    <property type="entry name" value="HEMOLYSIN_CALCIUM"/>
    <property type="match status" value="1"/>
</dbReference>
<name>A0A5C4N286_9RHOB</name>
<accession>A0A5C4N286</accession>
<dbReference type="PRINTS" id="PR00313">
    <property type="entry name" value="CABNDNGRPT"/>
</dbReference>
<comment type="subcellular location">
    <subcellularLocation>
        <location evidence="2">Secreted</location>
    </subcellularLocation>
</comment>
<dbReference type="Gene3D" id="2.150.10.10">
    <property type="entry name" value="Serralysin-like metalloprotease, C-terminal"/>
    <property type="match status" value="2"/>
</dbReference>
<evidence type="ECO:0000259" key="6">
    <source>
        <dbReference type="Pfam" id="PF08548"/>
    </source>
</evidence>
<evidence type="ECO:0000313" key="8">
    <source>
        <dbReference type="EMBL" id="TNC51944.1"/>
    </source>
</evidence>
<dbReference type="GO" id="GO:0005615">
    <property type="term" value="C:extracellular space"/>
    <property type="evidence" value="ECO:0007669"/>
    <property type="project" value="InterPro"/>
</dbReference>
<dbReference type="SUPFAM" id="SSF49899">
    <property type="entry name" value="Concanavalin A-like lectins/glucanases"/>
    <property type="match status" value="1"/>
</dbReference>
<dbReference type="GO" id="GO:0005509">
    <property type="term" value="F:calcium ion binding"/>
    <property type="evidence" value="ECO:0007669"/>
    <property type="project" value="InterPro"/>
</dbReference>
<dbReference type="Pfam" id="PF08548">
    <property type="entry name" value="Peptidase_M10_C"/>
    <property type="match status" value="1"/>
</dbReference>
<dbReference type="PANTHER" id="PTHR38340:SF1">
    <property type="entry name" value="S-LAYER PROTEIN"/>
    <property type="match status" value="1"/>
</dbReference>
<feature type="compositionally biased region" description="Pro residues" evidence="5">
    <location>
        <begin position="273"/>
        <end position="285"/>
    </location>
</feature>
<dbReference type="Pfam" id="PF08787">
    <property type="entry name" value="Alginate_lyase2"/>
    <property type="match status" value="1"/>
</dbReference>
<evidence type="ECO:0000256" key="1">
    <source>
        <dbReference type="ARBA" id="ARBA00001913"/>
    </source>
</evidence>
<comment type="caution">
    <text evidence="8">The sequence shown here is derived from an EMBL/GenBank/DDBJ whole genome shotgun (WGS) entry which is preliminary data.</text>
</comment>
<evidence type="ECO:0000256" key="4">
    <source>
        <dbReference type="ARBA" id="ARBA00022737"/>
    </source>
</evidence>
<proteinExistence type="predicted"/>
<dbReference type="SUPFAM" id="SSF51120">
    <property type="entry name" value="beta-Roll"/>
    <property type="match status" value="1"/>
</dbReference>
<feature type="domain" description="Alginate lyase 2" evidence="7">
    <location>
        <begin position="13"/>
        <end position="239"/>
    </location>
</feature>
<dbReference type="InterPro" id="IPR001343">
    <property type="entry name" value="Hemolysn_Ca-bd"/>
</dbReference>
<evidence type="ECO:0000313" key="9">
    <source>
        <dbReference type="Proteomes" id="UP000305887"/>
    </source>
</evidence>
<evidence type="ECO:0000256" key="5">
    <source>
        <dbReference type="SAM" id="MobiDB-lite"/>
    </source>
</evidence>
<dbReference type="Gene3D" id="2.60.120.200">
    <property type="match status" value="1"/>
</dbReference>
<dbReference type="OrthoDB" id="7798885at2"/>
<dbReference type="RefSeq" id="WP_139075366.1">
    <property type="nucleotide sequence ID" value="NZ_VDFU01000003.1"/>
</dbReference>
<feature type="domain" description="Peptidase M10 serralysin C-terminal" evidence="6">
    <location>
        <begin position="351"/>
        <end position="529"/>
    </location>
</feature>
<reference evidence="8 9" key="1">
    <citation type="submission" date="2019-06" db="EMBL/GenBank/DDBJ databases">
        <title>YIM 131921 draft genome.</title>
        <authorList>
            <person name="Jiang L."/>
        </authorList>
    </citation>
    <scope>NUCLEOTIDE SEQUENCE [LARGE SCALE GENOMIC DNA]</scope>
    <source>
        <strain evidence="8 9">YIM 131921</strain>
    </source>
</reference>
<dbReference type="EMBL" id="VDFU01000003">
    <property type="protein sequence ID" value="TNC51944.1"/>
    <property type="molecule type" value="Genomic_DNA"/>
</dbReference>
<evidence type="ECO:0000256" key="2">
    <source>
        <dbReference type="ARBA" id="ARBA00004613"/>
    </source>
</evidence>
<comment type="cofactor">
    <cofactor evidence="1">
        <name>Ca(2+)</name>
        <dbReference type="ChEBI" id="CHEBI:29108"/>
    </cofactor>
</comment>
<protein>
    <recommendedName>
        <fullName evidence="10">Polysaccharide lyase family 7 protein</fullName>
    </recommendedName>
</protein>
<keyword evidence="9" id="KW-1185">Reference proteome</keyword>
<dbReference type="InterPro" id="IPR014895">
    <property type="entry name" value="Alginate_lyase_2"/>
</dbReference>
<dbReference type="Proteomes" id="UP000305887">
    <property type="component" value="Unassembled WGS sequence"/>
</dbReference>
<keyword evidence="3" id="KW-0964">Secreted</keyword>
<dbReference type="PANTHER" id="PTHR38340">
    <property type="entry name" value="S-LAYER PROTEIN"/>
    <property type="match status" value="1"/>
</dbReference>
<keyword evidence="4" id="KW-0677">Repeat</keyword>
<organism evidence="8 9">
    <name type="scientific">Rubellimicrobium rubrum</name>
    <dbReference type="NCBI Taxonomy" id="2585369"/>
    <lineage>
        <taxon>Bacteria</taxon>
        <taxon>Pseudomonadati</taxon>
        <taxon>Pseudomonadota</taxon>
        <taxon>Alphaproteobacteria</taxon>
        <taxon>Rhodobacterales</taxon>
        <taxon>Roseobacteraceae</taxon>
        <taxon>Rubellimicrobium</taxon>
    </lineage>
</organism>
<gene>
    <name evidence="8" type="ORF">FHG66_03815</name>
</gene>
<dbReference type="InterPro" id="IPR018511">
    <property type="entry name" value="Hemolysin-typ_Ca-bd_CS"/>
</dbReference>
<dbReference type="InterPro" id="IPR011049">
    <property type="entry name" value="Serralysin-like_metalloprot_C"/>
</dbReference>
<dbReference type="InterPro" id="IPR013320">
    <property type="entry name" value="ConA-like_dom_sf"/>
</dbReference>
<dbReference type="InterPro" id="IPR013858">
    <property type="entry name" value="Peptidase_M10B_C"/>
</dbReference>
<feature type="region of interest" description="Disordered" evidence="5">
    <location>
        <begin position="243"/>
        <end position="306"/>
    </location>
</feature>